<dbReference type="InterPro" id="IPR009003">
    <property type="entry name" value="Peptidase_S1_PA"/>
</dbReference>
<evidence type="ECO:0000313" key="1">
    <source>
        <dbReference type="EMBL" id="PIT88079.1"/>
    </source>
</evidence>
<dbReference type="Pfam" id="PF13365">
    <property type="entry name" value="Trypsin_2"/>
    <property type="match status" value="1"/>
</dbReference>
<gene>
    <name evidence="1" type="ORF">COU29_03635</name>
</gene>
<dbReference type="SUPFAM" id="SSF50494">
    <property type="entry name" value="Trypsin-like serine proteases"/>
    <property type="match status" value="1"/>
</dbReference>
<accession>A0A2M6W5J2</accession>
<dbReference type="AlphaFoldDB" id="A0A2M6W5J2"/>
<dbReference type="Gene3D" id="2.40.10.120">
    <property type="match status" value="1"/>
</dbReference>
<evidence type="ECO:0000313" key="2">
    <source>
        <dbReference type="Proteomes" id="UP000231426"/>
    </source>
</evidence>
<sequence length="306" mass="33415">MEKKMFGFVMFIMAFVCAMMLSGCGAVSFYSGSNTVINASGNSHSVSVLEKDMESAVALLYAKKDDGQLRMFCTATAFERSGKTYRFVTAAHCVAEDINGMVELVPYQWFISFDEPGVKTFYPAKLLGVGYQSRGDDFAVLETTLDRQIPVIPMSATDAELGEQVSNVASPLGLGKQLFRGHVTTVYMDRPVVGAGLNWTGATLLQISCGPGSSGSSVVSQNRHTIVSILVGMIYRGPAVFIVSIPVTKFNRFWRDIQTNKYPWYAPAFNANGIPVSTSSSQRDLSNFMNRIDRGLSVVLEPEPTK</sequence>
<protein>
    <recommendedName>
        <fullName evidence="3">Peptidase S1 domain-containing protein</fullName>
    </recommendedName>
</protein>
<evidence type="ECO:0008006" key="3">
    <source>
        <dbReference type="Google" id="ProtNLM"/>
    </source>
</evidence>
<name>A0A2M6W5J2_9BACT</name>
<comment type="caution">
    <text evidence="1">The sequence shown here is derived from an EMBL/GenBank/DDBJ whole genome shotgun (WGS) entry which is preliminary data.</text>
</comment>
<dbReference type="PROSITE" id="PS51257">
    <property type="entry name" value="PROKAR_LIPOPROTEIN"/>
    <property type="match status" value="1"/>
</dbReference>
<organism evidence="1 2">
    <name type="scientific">Candidatus Magasanikbacteria bacterium CG10_big_fil_rev_8_21_14_0_10_36_32</name>
    <dbReference type="NCBI Taxonomy" id="1974646"/>
    <lineage>
        <taxon>Bacteria</taxon>
        <taxon>Candidatus Magasanikiibacteriota</taxon>
    </lineage>
</organism>
<dbReference type="EMBL" id="PFBV01000005">
    <property type="protein sequence ID" value="PIT88079.1"/>
    <property type="molecule type" value="Genomic_DNA"/>
</dbReference>
<reference evidence="2" key="1">
    <citation type="submission" date="2017-09" db="EMBL/GenBank/DDBJ databases">
        <title>Depth-based differentiation of microbial function through sediment-hosted aquifers and enrichment of novel symbionts in the deep terrestrial subsurface.</title>
        <authorList>
            <person name="Probst A.J."/>
            <person name="Ladd B."/>
            <person name="Jarett J.K."/>
            <person name="Geller-Mcgrath D.E."/>
            <person name="Sieber C.M.K."/>
            <person name="Emerson J.B."/>
            <person name="Anantharaman K."/>
            <person name="Thomas B.C."/>
            <person name="Malmstrom R."/>
            <person name="Stieglmeier M."/>
            <person name="Klingl A."/>
            <person name="Woyke T."/>
            <person name="Ryan C.M."/>
            <person name="Banfield J.F."/>
        </authorList>
    </citation>
    <scope>NUCLEOTIDE SEQUENCE [LARGE SCALE GENOMIC DNA]</scope>
</reference>
<dbReference type="Proteomes" id="UP000231426">
    <property type="component" value="Unassembled WGS sequence"/>
</dbReference>
<proteinExistence type="predicted"/>